<accession>A0ABQ4QDB5</accession>
<sequence>MSATGGTAPGTTPAFPWDDALSLALGRLRWRPRDLWRATPRELLFAAGLRASGAGLGLDGLARLIQDHPDTA</sequence>
<comment type="caution">
    <text evidence="1">The sequence shown here is derived from an EMBL/GenBank/DDBJ whole genome shotgun (WGS) entry which is preliminary data.</text>
</comment>
<protein>
    <recommendedName>
        <fullName evidence="3">Phage tail assembly chaperone</fullName>
    </recommendedName>
</protein>
<dbReference type="EMBL" id="BPQG01000007">
    <property type="protein sequence ID" value="GJD42907.1"/>
    <property type="molecule type" value="Genomic_DNA"/>
</dbReference>
<evidence type="ECO:0000313" key="2">
    <source>
        <dbReference type="Proteomes" id="UP001055117"/>
    </source>
</evidence>
<dbReference type="Proteomes" id="UP001055117">
    <property type="component" value="Unassembled WGS sequence"/>
</dbReference>
<dbReference type="Pfam" id="PF09550">
    <property type="entry name" value="Phage_TAC_6"/>
    <property type="match status" value="1"/>
</dbReference>
<reference evidence="1 2" key="1">
    <citation type="journal article" date="2021" name="Front. Microbiol.">
        <title>Comprehensive Comparative Genomics and Phenotyping of Methylobacterium Species.</title>
        <authorList>
            <person name="Alessa O."/>
            <person name="Ogura Y."/>
            <person name="Fujitani Y."/>
            <person name="Takami H."/>
            <person name="Hayashi T."/>
            <person name="Sahin N."/>
            <person name="Tani A."/>
        </authorList>
    </citation>
    <scope>NUCLEOTIDE SEQUENCE [LARGE SCALE GENOMIC DNA]</scope>
    <source>
        <strain evidence="1 2">DSM 23679</strain>
    </source>
</reference>
<evidence type="ECO:0000313" key="1">
    <source>
        <dbReference type="EMBL" id="GJD42907.1"/>
    </source>
</evidence>
<evidence type="ECO:0008006" key="3">
    <source>
        <dbReference type="Google" id="ProtNLM"/>
    </source>
</evidence>
<proteinExistence type="predicted"/>
<gene>
    <name evidence="1" type="ORF">AFCDBAGC_0749</name>
</gene>
<keyword evidence="2" id="KW-1185">Reference proteome</keyword>
<name>A0ABQ4QDB5_9HYPH</name>
<dbReference type="InterPro" id="IPR019056">
    <property type="entry name" value="Phage_TAC_6"/>
</dbReference>
<organism evidence="1 2">
    <name type="scientific">Methylobacterium cerastii</name>
    <dbReference type="NCBI Taxonomy" id="932741"/>
    <lineage>
        <taxon>Bacteria</taxon>
        <taxon>Pseudomonadati</taxon>
        <taxon>Pseudomonadota</taxon>
        <taxon>Alphaproteobacteria</taxon>
        <taxon>Hyphomicrobiales</taxon>
        <taxon>Methylobacteriaceae</taxon>
        <taxon>Methylobacterium</taxon>
    </lineage>
</organism>
<dbReference type="RefSeq" id="WP_147828349.1">
    <property type="nucleotide sequence ID" value="NZ_BPQG01000007.1"/>
</dbReference>